<keyword evidence="2" id="KW-1185">Reference proteome</keyword>
<evidence type="ECO:0000313" key="2">
    <source>
        <dbReference type="Proteomes" id="UP001243375"/>
    </source>
</evidence>
<comment type="caution">
    <text evidence="1">The sequence shown here is derived from an EMBL/GenBank/DDBJ whole genome shotgun (WGS) entry which is preliminary data.</text>
</comment>
<dbReference type="Proteomes" id="UP001243375">
    <property type="component" value="Unassembled WGS sequence"/>
</dbReference>
<sequence length="456" mass="50508">MLEENKIAWRQRARLTQPLQLIKAIYARLQSGVTAVANLLNGEDIGAQPTRSMATILAENATRRHNIPTADTSEAESLNRVIKQMANRLYPGKGTRLFKGKDGLFAIFCGFDDSKWCLSKARTVCKERLYRTIFTCNKGQLQDENWSWKTHFLLGAWDCLVAGGVDPFTAWPLTWVKREPHRGSFGHDIHDEPMLSGFSTSDPTDISDFDIGRKNIVLESWLFNAFKSIAPLEHIQEAIARVVTWFEIRQEASVDSHLPSSPSDRQPGPLVERVSAASHAPAAPNENSLSLPAVDAAHGPSLESSVSHVSDSQEEVIVLSSSQVRSTLAPVPDDLKPVPAQLGVPTPPVLQALKSPAVIAVPSVRLSEAREAQVEGIFERAINYHGSANDTLALPHNRHPLVYRQIRELDSDGHPAEDERYLEDDTILSYLQMIGRRQGPGWSSHLLPRPTGLIRD</sequence>
<proteinExistence type="predicted"/>
<name>A0ACC2XLA6_9TREE</name>
<protein>
    <submittedName>
        <fullName evidence="1">Uncharacterized protein</fullName>
    </submittedName>
</protein>
<accession>A0ACC2XLA6</accession>
<evidence type="ECO:0000313" key="1">
    <source>
        <dbReference type="EMBL" id="KAJ9124413.1"/>
    </source>
</evidence>
<organism evidence="1 2">
    <name type="scientific">Naganishia vaughanmartiniae</name>
    <dbReference type="NCBI Taxonomy" id="1424756"/>
    <lineage>
        <taxon>Eukaryota</taxon>
        <taxon>Fungi</taxon>
        <taxon>Dikarya</taxon>
        <taxon>Basidiomycota</taxon>
        <taxon>Agaricomycotina</taxon>
        <taxon>Tremellomycetes</taxon>
        <taxon>Filobasidiales</taxon>
        <taxon>Filobasidiaceae</taxon>
        <taxon>Naganishia</taxon>
    </lineage>
</organism>
<gene>
    <name evidence="1" type="ORF">QFC22_001214</name>
</gene>
<reference evidence="1" key="1">
    <citation type="submission" date="2023-04" db="EMBL/GenBank/DDBJ databases">
        <title>Draft Genome sequencing of Naganishia species isolated from polar environments using Oxford Nanopore Technology.</title>
        <authorList>
            <person name="Leo P."/>
            <person name="Venkateswaran K."/>
        </authorList>
    </citation>
    <scope>NUCLEOTIDE SEQUENCE</scope>
    <source>
        <strain evidence="1">MNA-CCFEE 5425</strain>
    </source>
</reference>
<dbReference type="EMBL" id="JASBWU010000002">
    <property type="protein sequence ID" value="KAJ9124413.1"/>
    <property type="molecule type" value="Genomic_DNA"/>
</dbReference>